<proteinExistence type="predicted"/>
<evidence type="ECO:0000313" key="2">
    <source>
        <dbReference type="EMBL" id="PTX50224.1"/>
    </source>
</evidence>
<sequence length="50" mass="5601">MNLPDLLALAEGPVAKLGLAGFVGLWTVKAGGTWLALRWWKQRRSLRRPE</sequence>
<evidence type="ECO:0000256" key="1">
    <source>
        <dbReference type="SAM" id="Phobius"/>
    </source>
</evidence>
<name>A0A2T6B2D8_9RHOB</name>
<comment type="caution">
    <text evidence="2">The sequence shown here is derived from an EMBL/GenBank/DDBJ whole genome shotgun (WGS) entry which is preliminary data.</text>
</comment>
<keyword evidence="1" id="KW-1133">Transmembrane helix</keyword>
<keyword evidence="3" id="KW-1185">Reference proteome</keyword>
<feature type="transmembrane region" description="Helical" evidence="1">
    <location>
        <begin position="20"/>
        <end position="40"/>
    </location>
</feature>
<dbReference type="AlphaFoldDB" id="A0A2T6B2D8"/>
<dbReference type="EMBL" id="QBKN01000005">
    <property type="protein sequence ID" value="PTX50224.1"/>
    <property type="molecule type" value="Genomic_DNA"/>
</dbReference>
<gene>
    <name evidence="2" type="ORF">C8N44_10584</name>
</gene>
<dbReference type="Proteomes" id="UP000244069">
    <property type="component" value="Unassembled WGS sequence"/>
</dbReference>
<protein>
    <submittedName>
        <fullName evidence="2">Uncharacterized protein</fullName>
    </submittedName>
</protein>
<keyword evidence="1" id="KW-0812">Transmembrane</keyword>
<keyword evidence="1" id="KW-0472">Membrane</keyword>
<evidence type="ECO:0000313" key="3">
    <source>
        <dbReference type="Proteomes" id="UP000244069"/>
    </source>
</evidence>
<accession>A0A2T6B2D8</accession>
<organism evidence="2 3">
    <name type="scientific">Allosediminivita pacifica</name>
    <dbReference type="NCBI Taxonomy" id="1267769"/>
    <lineage>
        <taxon>Bacteria</taxon>
        <taxon>Pseudomonadati</taxon>
        <taxon>Pseudomonadota</taxon>
        <taxon>Alphaproteobacteria</taxon>
        <taxon>Rhodobacterales</taxon>
        <taxon>Paracoccaceae</taxon>
        <taxon>Allosediminivita</taxon>
    </lineage>
</organism>
<reference evidence="2 3" key="1">
    <citation type="submission" date="2018-04" db="EMBL/GenBank/DDBJ databases">
        <title>Genomic Encyclopedia of Archaeal and Bacterial Type Strains, Phase II (KMG-II): from individual species to whole genera.</title>
        <authorList>
            <person name="Goeker M."/>
        </authorList>
    </citation>
    <scope>NUCLEOTIDE SEQUENCE [LARGE SCALE GENOMIC DNA]</scope>
    <source>
        <strain evidence="2 3">DSM 29329</strain>
    </source>
</reference>
<dbReference type="RefSeq" id="WP_158274006.1">
    <property type="nucleotide sequence ID" value="NZ_BMEZ01000005.1"/>
</dbReference>